<feature type="region of interest" description="Disordered" evidence="1">
    <location>
        <begin position="407"/>
        <end position="428"/>
    </location>
</feature>
<dbReference type="InterPro" id="IPR016024">
    <property type="entry name" value="ARM-type_fold"/>
</dbReference>
<dbReference type="SUPFAM" id="SSF48371">
    <property type="entry name" value="ARM repeat"/>
    <property type="match status" value="1"/>
</dbReference>
<dbReference type="Proteomes" id="UP001458880">
    <property type="component" value="Unassembled WGS sequence"/>
</dbReference>
<dbReference type="Pfam" id="PF14222">
    <property type="entry name" value="MOR2-PAG1_N"/>
    <property type="match status" value="1"/>
</dbReference>
<dbReference type="InterPro" id="IPR039867">
    <property type="entry name" value="Furry/Tao3/Mor2"/>
</dbReference>
<dbReference type="AlphaFoldDB" id="A0AAW1LZA0"/>
<dbReference type="InterPro" id="IPR025614">
    <property type="entry name" value="Cell_morpho_N"/>
</dbReference>
<dbReference type="GO" id="GO:0031175">
    <property type="term" value="P:neuron projection development"/>
    <property type="evidence" value="ECO:0007669"/>
    <property type="project" value="TreeGrafter"/>
</dbReference>
<evidence type="ECO:0000256" key="1">
    <source>
        <dbReference type="SAM" id="MobiDB-lite"/>
    </source>
</evidence>
<dbReference type="PANTHER" id="PTHR12295:SF30">
    <property type="entry name" value="PROTEIN FURRY"/>
    <property type="match status" value="1"/>
</dbReference>
<dbReference type="GO" id="GO:0030427">
    <property type="term" value="C:site of polarized growth"/>
    <property type="evidence" value="ECO:0007669"/>
    <property type="project" value="TreeGrafter"/>
</dbReference>
<dbReference type="GO" id="GO:0005938">
    <property type="term" value="C:cell cortex"/>
    <property type="evidence" value="ECO:0007669"/>
    <property type="project" value="TreeGrafter"/>
</dbReference>
<dbReference type="GO" id="GO:0000902">
    <property type="term" value="P:cell morphogenesis"/>
    <property type="evidence" value="ECO:0007669"/>
    <property type="project" value="InterPro"/>
</dbReference>
<feature type="region of interest" description="Disordered" evidence="1">
    <location>
        <begin position="578"/>
        <end position="601"/>
    </location>
</feature>
<reference evidence="3 4" key="1">
    <citation type="journal article" date="2024" name="BMC Genomics">
        <title>De novo assembly and annotation of Popillia japonica's genome with initial clues to its potential as an invasive pest.</title>
        <authorList>
            <person name="Cucini C."/>
            <person name="Boschi S."/>
            <person name="Funari R."/>
            <person name="Cardaioli E."/>
            <person name="Iannotti N."/>
            <person name="Marturano G."/>
            <person name="Paoli F."/>
            <person name="Bruttini M."/>
            <person name="Carapelli A."/>
            <person name="Frati F."/>
            <person name="Nardi F."/>
        </authorList>
    </citation>
    <scope>NUCLEOTIDE SEQUENCE [LARGE SCALE GENOMIC DNA]</scope>
    <source>
        <strain evidence="3">DMR45628</strain>
    </source>
</reference>
<comment type="caution">
    <text evidence="3">The sequence shown here is derived from an EMBL/GenBank/DDBJ whole genome shotgun (WGS) entry which is preliminary data.</text>
</comment>
<keyword evidence="4" id="KW-1185">Reference proteome</keyword>
<feature type="compositionally biased region" description="Basic and acidic residues" evidence="1">
    <location>
        <begin position="578"/>
        <end position="594"/>
    </location>
</feature>
<evidence type="ECO:0000313" key="3">
    <source>
        <dbReference type="EMBL" id="KAK9739122.1"/>
    </source>
</evidence>
<sequence length="1090" mass="125029">MITGERKPRIDLFRTCVAAVPRLIPDGMTGAELVDLLSRLTVHMDEELRGLAFQSLQTLVMDFPDWRQDVLWGFTQFLARDVLDTSPQLIDSGLRMLLQLLTTWKVSISAVSNTNTNTMRIGKDVDTKPVLRDNAATYRTDNQKREPIPSVLHLVEAFALVMFCNYRLSNRRLSVHILKDVKTLTKMLNCSEDQAAIDVMDQCCPQVVEKCIPFLPATEKAAIQAVSNIDLQWLADRNACIWTAGLHEDGLSKTGSCFSLNFIDPWSICLFGFLERNRILTHCPTLVSHAWPIVFTRINALYPVIDPTPVNDNRASLLRSSAAVKKPVNERDIYIHVWKNYITFAFRVVPPVPSPIVRCASPDLSLSSLEGVVESKLSTSLENLVQAQGFVSTGRFTLPLAAIRKQHKRVRNQNKSGGTGVPTGPVRNRHDDRLAVEIGEASGTTLLEDSTRTAEDNGTILRTPIDPSTGNVVEAVAQPIPVAQKGKRRTKWTEEMNQYIIRCYLIITEMETNKKQYSQELHRMVSERFPELKQKTPQNIVDQRRSLMMNYRMQANVIENIQRDVREILGWAPIHQEHETQQNADTHETQPNEHEFEEEHEAENALKKYFYMYQCTDPTTRVQLPKIRVNRQVVITTERVNEAIKHELSERENMTIQELQTIVYAGAAAVIELTGYKITRHSENKHAPDMKPNKPRWHTRLENKIKDLRKQIGRLTHIHDQHINRKTQREIDKIIANHKNDIDKTPEEILDRLKQKLAATAKRMARYIKSKNRKDDNNLFRIKQKELYRHLAHTNIRAPNNGKYPQEEQVKNFWKSICSSPDSLSAERNDAKMPGANVSPNALYKLVIPLLRCEVSDVRDAAVLAIGNVNSEALKDVMEELVLYIRDAVDKKQENVRRRRRRDALRLQLVKVLELVAEYGTFGVSSFVLDRDTNSLHPTFLEYMDGARLYLESELDKHTNSVKEITLHFCSFITKMIKSFSLETCQTLLKRDLRKNLFLLFATWSGKYGVPFAPITSPDSDQSHKKCTELQFSALQAMSALLCCGPCIDPEGLEYNEGDFYQWLDNMLNSHEEKVAQNIHHYYRPYFWCT</sequence>
<evidence type="ECO:0000313" key="4">
    <source>
        <dbReference type="Proteomes" id="UP001458880"/>
    </source>
</evidence>
<dbReference type="EMBL" id="JASPKY010000078">
    <property type="protein sequence ID" value="KAK9739122.1"/>
    <property type="molecule type" value="Genomic_DNA"/>
</dbReference>
<feature type="domain" description="Cell morphogenesis protein N-terminal" evidence="2">
    <location>
        <begin position="2"/>
        <end position="105"/>
    </location>
</feature>
<protein>
    <submittedName>
        <fullName evidence="3">Cell morphogenesis N-terminal</fullName>
    </submittedName>
</protein>
<dbReference type="PANTHER" id="PTHR12295">
    <property type="entry name" value="FURRY-RELATED"/>
    <property type="match status" value="1"/>
</dbReference>
<organism evidence="3 4">
    <name type="scientific">Popillia japonica</name>
    <name type="common">Japanese beetle</name>
    <dbReference type="NCBI Taxonomy" id="7064"/>
    <lineage>
        <taxon>Eukaryota</taxon>
        <taxon>Metazoa</taxon>
        <taxon>Ecdysozoa</taxon>
        <taxon>Arthropoda</taxon>
        <taxon>Hexapoda</taxon>
        <taxon>Insecta</taxon>
        <taxon>Pterygota</taxon>
        <taxon>Neoptera</taxon>
        <taxon>Endopterygota</taxon>
        <taxon>Coleoptera</taxon>
        <taxon>Polyphaga</taxon>
        <taxon>Scarabaeiformia</taxon>
        <taxon>Scarabaeidae</taxon>
        <taxon>Rutelinae</taxon>
        <taxon>Popillia</taxon>
    </lineage>
</organism>
<name>A0AAW1LZA0_POPJA</name>
<evidence type="ECO:0000259" key="2">
    <source>
        <dbReference type="Pfam" id="PF14222"/>
    </source>
</evidence>
<gene>
    <name evidence="3" type="ORF">QE152_g9215</name>
</gene>
<proteinExistence type="predicted"/>
<accession>A0AAW1LZA0</accession>